<dbReference type="SUPFAM" id="SSF48403">
    <property type="entry name" value="Ankyrin repeat"/>
    <property type="match status" value="1"/>
</dbReference>
<dbReference type="Gene3D" id="2.30.30.40">
    <property type="entry name" value="SH3 Domains"/>
    <property type="match status" value="1"/>
</dbReference>
<dbReference type="Pfam" id="PF17820">
    <property type="entry name" value="PDZ_6"/>
    <property type="match status" value="1"/>
</dbReference>
<feature type="compositionally biased region" description="Acidic residues" evidence="6">
    <location>
        <begin position="28"/>
        <end position="72"/>
    </location>
</feature>
<evidence type="ECO:0000259" key="8">
    <source>
        <dbReference type="PROSITE" id="PS50106"/>
    </source>
</evidence>
<feature type="domain" description="SH3" evidence="7">
    <location>
        <begin position="600"/>
        <end position="658"/>
    </location>
</feature>
<dbReference type="InterPro" id="IPR032425">
    <property type="entry name" value="FERM_f0"/>
</dbReference>
<reference evidence="9" key="2">
    <citation type="submission" date="2025-09" db="UniProtKB">
        <authorList>
            <consortium name="Ensembl"/>
        </authorList>
    </citation>
    <scope>IDENTIFICATION</scope>
</reference>
<feature type="region of interest" description="Disordered" evidence="6">
    <location>
        <begin position="792"/>
        <end position="813"/>
    </location>
</feature>
<comment type="similarity">
    <text evidence="1">Belongs to the SHANK family.</text>
</comment>
<feature type="region of interest" description="Disordered" evidence="6">
    <location>
        <begin position="1"/>
        <end position="153"/>
    </location>
</feature>
<feature type="domain" description="PDZ" evidence="8">
    <location>
        <begin position="697"/>
        <end position="790"/>
    </location>
</feature>
<dbReference type="InterPro" id="IPR001452">
    <property type="entry name" value="SH3_domain"/>
</dbReference>
<dbReference type="AlphaFoldDB" id="A0A3Q3EBH1"/>
<feature type="region of interest" description="Disordered" evidence="6">
    <location>
        <begin position="556"/>
        <end position="595"/>
    </location>
</feature>
<dbReference type="Pfam" id="PF16511">
    <property type="entry name" value="FERM_f0"/>
    <property type="match status" value="1"/>
</dbReference>
<dbReference type="Pfam" id="PF07653">
    <property type="entry name" value="SH3_2"/>
    <property type="match status" value="1"/>
</dbReference>
<reference evidence="9" key="1">
    <citation type="submission" date="2025-08" db="UniProtKB">
        <authorList>
            <consortium name="Ensembl"/>
        </authorList>
    </citation>
    <scope>IDENTIFICATION</scope>
</reference>
<dbReference type="Gene3D" id="2.30.42.10">
    <property type="match status" value="1"/>
</dbReference>
<dbReference type="SMART" id="SM00326">
    <property type="entry name" value="SH3"/>
    <property type="match status" value="1"/>
</dbReference>
<sequence>MTMPFSPLSSDEEQQRMLGNNRHLYPGAEDEEEEEEEEEEEMEEDERDEDQEEGENGELEGEEEEEEEEEMVEEVRRGGLSRGGRGEGHRQSGKPAGRPPGDRQIRPGNPGHTANPYSSNPGPTHQQPANHIQQQQQQRRLKERSSSSVPSEDTHIAMMVFRIGIPDIKQTKCLRFNPEATVWKAKQQVLCSLTESLRDVLNYGLFQPATDGHDAKFLEEERLLREYPQSFEKGVPYLEFRYKTRVYKQTNLDEKQLAKLHTKASLKKFMDYIQTSAVDKMVKFIDKGLDPNYQDSDTGTPLSLAVQCEPGGGESIRVLVEGGSHIDFRSKDGLTPIHKAVRGHRHTALLQVLLSLGASPDYKDRRGLTPLYHTVLTGGDTSCCETLLYHHAKLGIRDENGWDETHQACQNGNSQHLEHLLFYGADSSSQNASGNTALHICALYNKESCARILLYRGANKDTKNNSGQTPFQVAVVSGHFELGEIIKNHRDTDVPFVESPKYAPQRRESARTLTIPHPHPFLRANSDSSMNLPDWMAVPNAPGTNIVSVQQGYKHTGTLRSSSSPRGARTRSPSRGRIGDKEDRSRQSRAGQRRRLYSAVPGRVFVATRSHSAQGEREISFNKGDRVKLSVGEGGYWEGTVRGRTGWFPSDCVEEVMLRSQDNRSSRGERAKRLFRHYTVGSYDSFDAPDYIIKEKSVLLQKKDSEGFGFVLRGAKQTPIEEFTPTPAFPALQYLESVDEGGVAWRAGLRMGDFLIEVNGQNVVKVGHRQVVNMIRQGGNSLMVKVVMVTRNPDMEEGSRKKPQQSKRLSTPAIALRSKSMTSELEEMVPHCHFQHPHYR</sequence>
<dbReference type="InterPro" id="IPR041489">
    <property type="entry name" value="PDZ_6"/>
</dbReference>
<dbReference type="Ensembl" id="ENSLBET00000005063.1">
    <property type="protein sequence ID" value="ENSLBEP00000004795.1"/>
    <property type="gene ID" value="ENSLBEG00000003663.1"/>
</dbReference>
<dbReference type="GO" id="GO:0045211">
    <property type="term" value="C:postsynaptic membrane"/>
    <property type="evidence" value="ECO:0007669"/>
    <property type="project" value="TreeGrafter"/>
</dbReference>
<dbReference type="PROSITE" id="PS50297">
    <property type="entry name" value="ANK_REP_REGION"/>
    <property type="match status" value="2"/>
</dbReference>
<organism evidence="9 10">
    <name type="scientific">Labrus bergylta</name>
    <name type="common">ballan wrasse</name>
    <dbReference type="NCBI Taxonomy" id="56723"/>
    <lineage>
        <taxon>Eukaryota</taxon>
        <taxon>Metazoa</taxon>
        <taxon>Chordata</taxon>
        <taxon>Craniata</taxon>
        <taxon>Vertebrata</taxon>
        <taxon>Euteleostomi</taxon>
        <taxon>Actinopterygii</taxon>
        <taxon>Neopterygii</taxon>
        <taxon>Teleostei</taxon>
        <taxon>Neoteleostei</taxon>
        <taxon>Acanthomorphata</taxon>
        <taxon>Eupercaria</taxon>
        <taxon>Labriformes</taxon>
        <taxon>Labridae</taxon>
        <taxon>Labrus</taxon>
    </lineage>
</organism>
<dbReference type="InterPro" id="IPR002110">
    <property type="entry name" value="Ankyrin_rpt"/>
</dbReference>
<dbReference type="InParanoid" id="A0A3Q3EBH1"/>
<dbReference type="Gene3D" id="1.25.40.20">
    <property type="entry name" value="Ankyrin repeat-containing domain"/>
    <property type="match status" value="1"/>
</dbReference>
<dbReference type="Gene3D" id="3.10.20.90">
    <property type="entry name" value="Phosphatidylinositol 3-kinase Catalytic Subunit, Chain A, domain 1"/>
    <property type="match status" value="1"/>
</dbReference>
<keyword evidence="4" id="KW-0040">ANK repeat</keyword>
<dbReference type="PROSITE" id="PS50002">
    <property type="entry name" value="SH3"/>
    <property type="match status" value="1"/>
</dbReference>
<dbReference type="GO" id="GO:0035255">
    <property type="term" value="F:ionotropic glutamate receptor binding"/>
    <property type="evidence" value="ECO:0007669"/>
    <property type="project" value="TreeGrafter"/>
</dbReference>
<dbReference type="FunFam" id="1.25.40.20:FF:000063">
    <property type="entry name" value="SH3 and multiple ankyrin repeat domains protein 1"/>
    <property type="match status" value="1"/>
</dbReference>
<dbReference type="FunFam" id="3.10.20.90:FF:000029">
    <property type="entry name" value="SH3 and multiple ankyrin repeat domains protein 1"/>
    <property type="match status" value="1"/>
</dbReference>
<feature type="compositionally biased region" description="Basic and acidic residues" evidence="6">
    <location>
        <begin position="577"/>
        <end position="586"/>
    </location>
</feature>
<dbReference type="SMART" id="SM00248">
    <property type="entry name" value="ANK"/>
    <property type="match status" value="5"/>
</dbReference>
<dbReference type="FunFam" id="2.30.30.40:FF:000025">
    <property type="entry name" value="SH3 and multiple ankyrin repeat domains protein 2"/>
    <property type="match status" value="1"/>
</dbReference>
<keyword evidence="10" id="KW-1185">Reference proteome</keyword>
<feature type="repeat" description="ANK" evidence="4">
    <location>
        <begin position="433"/>
        <end position="465"/>
    </location>
</feature>
<evidence type="ECO:0000313" key="9">
    <source>
        <dbReference type="Ensembl" id="ENSLBEP00000004795.1"/>
    </source>
</evidence>
<name>A0A3Q3EBH1_9LABR</name>
<dbReference type="SUPFAM" id="SSF50044">
    <property type="entry name" value="SH3-domain"/>
    <property type="match status" value="1"/>
</dbReference>
<evidence type="ECO:0000256" key="5">
    <source>
        <dbReference type="PROSITE-ProRule" id="PRU00192"/>
    </source>
</evidence>
<proteinExistence type="inferred from homology"/>
<evidence type="ECO:0000256" key="1">
    <source>
        <dbReference type="ARBA" id="ARBA00010508"/>
    </source>
</evidence>
<dbReference type="FunFam" id="2.30.42.10:FF:000018">
    <property type="entry name" value="SH3 and multiple ankyrin repeat domains protein 2"/>
    <property type="match status" value="1"/>
</dbReference>
<feature type="compositionally biased region" description="Polar residues" evidence="6">
    <location>
        <begin position="115"/>
        <end position="132"/>
    </location>
</feature>
<dbReference type="PROSITE" id="PS50088">
    <property type="entry name" value="ANK_REPEAT"/>
    <property type="match status" value="3"/>
</dbReference>
<evidence type="ECO:0000259" key="7">
    <source>
        <dbReference type="PROSITE" id="PS50002"/>
    </source>
</evidence>
<dbReference type="PROSITE" id="PS50106">
    <property type="entry name" value="PDZ"/>
    <property type="match status" value="1"/>
</dbReference>
<evidence type="ECO:0000313" key="10">
    <source>
        <dbReference type="Proteomes" id="UP000261660"/>
    </source>
</evidence>
<dbReference type="GO" id="GO:0030160">
    <property type="term" value="F:synaptic receptor adaptor activity"/>
    <property type="evidence" value="ECO:0007669"/>
    <property type="project" value="TreeGrafter"/>
</dbReference>
<dbReference type="InterPro" id="IPR051569">
    <property type="entry name" value="SHANK"/>
</dbReference>
<evidence type="ECO:0000256" key="4">
    <source>
        <dbReference type="PROSITE-ProRule" id="PRU00023"/>
    </source>
</evidence>
<accession>A0A3Q3EBH1</accession>
<dbReference type="STRING" id="56723.ENSLBEP00000004795"/>
<dbReference type="InterPro" id="IPR036034">
    <property type="entry name" value="PDZ_sf"/>
</dbReference>
<evidence type="ECO:0000256" key="3">
    <source>
        <dbReference type="ARBA" id="ARBA00022481"/>
    </source>
</evidence>
<dbReference type="GO" id="GO:0014069">
    <property type="term" value="C:postsynaptic density"/>
    <property type="evidence" value="ECO:0007669"/>
    <property type="project" value="TreeGrafter"/>
</dbReference>
<dbReference type="Pfam" id="PF12796">
    <property type="entry name" value="Ank_2"/>
    <property type="match status" value="2"/>
</dbReference>
<keyword evidence="3" id="KW-0488">Methylation</keyword>
<feature type="repeat" description="ANK" evidence="4">
    <location>
        <begin position="400"/>
        <end position="432"/>
    </location>
</feature>
<dbReference type="GO" id="GO:0043197">
    <property type="term" value="C:dendritic spine"/>
    <property type="evidence" value="ECO:0007669"/>
    <property type="project" value="TreeGrafter"/>
</dbReference>
<dbReference type="InterPro" id="IPR001478">
    <property type="entry name" value="PDZ"/>
</dbReference>
<evidence type="ECO:0000256" key="6">
    <source>
        <dbReference type="SAM" id="MobiDB-lite"/>
    </source>
</evidence>
<dbReference type="InterPro" id="IPR036028">
    <property type="entry name" value="SH3-like_dom_sf"/>
</dbReference>
<dbReference type="InterPro" id="IPR036770">
    <property type="entry name" value="Ankyrin_rpt-contain_sf"/>
</dbReference>
<dbReference type="PANTHER" id="PTHR24135:SF3">
    <property type="entry name" value="SH3 AND MULTIPLE ANKYRIN REPEAT DOMAINS PROTEIN 1"/>
    <property type="match status" value="1"/>
</dbReference>
<dbReference type="SMART" id="SM00228">
    <property type="entry name" value="PDZ"/>
    <property type="match status" value="1"/>
</dbReference>
<dbReference type="CDD" id="cd06746">
    <property type="entry name" value="PDZ_SHANK1_3-like"/>
    <property type="match status" value="1"/>
</dbReference>
<feature type="repeat" description="ANK" evidence="4">
    <location>
        <begin position="332"/>
        <end position="365"/>
    </location>
</feature>
<protein>
    <submittedName>
        <fullName evidence="9">SH3 and multiple ankyrin repeat domains 1</fullName>
    </submittedName>
</protein>
<evidence type="ECO:0000256" key="2">
    <source>
        <dbReference type="ARBA" id="ARBA00022443"/>
    </source>
</evidence>
<dbReference type="PANTHER" id="PTHR24135">
    <property type="entry name" value="SH3 AND MULTIPLE ANKYRIN REPEAT DOMAINS PROTEIN"/>
    <property type="match status" value="1"/>
</dbReference>
<dbReference type="GeneTree" id="ENSGT00940000153561"/>
<dbReference type="SUPFAM" id="SSF50156">
    <property type="entry name" value="PDZ domain-like"/>
    <property type="match status" value="1"/>
</dbReference>
<keyword evidence="2 5" id="KW-0728">SH3 domain</keyword>
<feature type="compositionally biased region" description="Polar residues" evidence="6">
    <location>
        <begin position="556"/>
        <end position="565"/>
    </location>
</feature>
<dbReference type="Proteomes" id="UP000261660">
    <property type="component" value="Unplaced"/>
</dbReference>